<proteinExistence type="predicted"/>
<dbReference type="Proteomes" id="UP000544331">
    <property type="component" value="Unassembled WGS sequence"/>
</dbReference>
<evidence type="ECO:0000259" key="3">
    <source>
        <dbReference type="PROSITE" id="PS51253"/>
    </source>
</evidence>
<feature type="compositionally biased region" description="Low complexity" evidence="2">
    <location>
        <begin position="12"/>
        <end position="26"/>
    </location>
</feature>
<evidence type="ECO:0000313" key="4">
    <source>
        <dbReference type="EMBL" id="KAF5719507.1"/>
    </source>
</evidence>
<keyword evidence="1" id="KW-0238">DNA-binding</keyword>
<accession>A0A8H5YY68</accession>
<organism evidence="4 5">
    <name type="scientific">Fusarium mundagurra</name>
    <dbReference type="NCBI Taxonomy" id="1567541"/>
    <lineage>
        <taxon>Eukaryota</taxon>
        <taxon>Fungi</taxon>
        <taxon>Dikarya</taxon>
        <taxon>Ascomycota</taxon>
        <taxon>Pezizomycotina</taxon>
        <taxon>Sordariomycetes</taxon>
        <taxon>Hypocreomycetidae</taxon>
        <taxon>Hypocreales</taxon>
        <taxon>Nectriaceae</taxon>
        <taxon>Fusarium</taxon>
        <taxon>Fusarium fujikuroi species complex</taxon>
    </lineage>
</organism>
<dbReference type="InterPro" id="IPR036397">
    <property type="entry name" value="RNaseH_sf"/>
</dbReference>
<reference evidence="4 5" key="1">
    <citation type="submission" date="2020-05" db="EMBL/GenBank/DDBJ databases">
        <title>Identification and distribution of gene clusters putatively required for synthesis of sphingolipid metabolism inhibitors in phylogenetically diverse species of the filamentous fungus Fusarium.</title>
        <authorList>
            <person name="Kim H.-S."/>
            <person name="Busman M."/>
            <person name="Brown D.W."/>
            <person name="Divon H."/>
            <person name="Uhlig S."/>
            <person name="Proctor R.H."/>
        </authorList>
    </citation>
    <scope>NUCLEOTIDE SEQUENCE [LARGE SCALE GENOMIC DNA]</scope>
    <source>
        <strain evidence="4 5">NRRL 66235</strain>
    </source>
</reference>
<dbReference type="Gene3D" id="3.30.420.10">
    <property type="entry name" value="Ribonuclease H-like superfamily/Ribonuclease H"/>
    <property type="match status" value="1"/>
</dbReference>
<evidence type="ECO:0000313" key="5">
    <source>
        <dbReference type="Proteomes" id="UP000544331"/>
    </source>
</evidence>
<sequence length="864" mass="98943">MRNDNIFTWLDTLPSQTSSSPLVSSQHRAKRIKLDQDQDQDQAVSISRLPTPPLHDTDMSQSPNKRPRPSDEDDESQFWDQDLDETPRAPSFRQRLRQYQDVFPPSSPSRTSSVSRSSISNASSPTKQQRNAALLSTGYKHYTFVQNPDWQPEPLKRLKKKLEQINNGEKLIPMELKDQVADCSVGDAVFFDTAETTTSKTAWRYPDAYFVDEILDRAAVCLSENEGESSWNMEIHAPILKWVFPFRQSNLCQVRYCPSATIVPEFKPKNAPSQMVDFCIIARPQEETPEADAIEEICAFRPDKTINHTDWGNLAKDPIAISIETKKHGENWTKAIHQMGIWHAAQWRSLCFNIDGNDVSLSQITFLPGIIVQGHKWMFVATIYRLGRAKLFSEVPIGDTETQLPYIEARILLALQALRNNPKLGLRGAARLYQVNYWALRRRQNGIQSRRDWIPKSRKLTDLEEEIIVKFILDLDSRGFSPRLRGVEEMANRLLADRDAPPVGKRWASNFVKRHKELKTRFFRKLVENTIAKYGIRSDDIWNFDETGFMMGVIASGMVITGAERRGKPKSVQPGNREWITVIQAINAEVRAIPPFIIGSGQYHLANWYRENNLPGDWAITTSQNDWTDNEMGLEWLKHLDRSTAKRSNSRHRLLVLDGHESHHSVDFERYCKENKIITLCMPPHSSHLLEPLDVGCFSRLKQAYGREIEHLIRCSITHVSKTEFFPAFYAAFEATMTEENIKAAFRGAGLVPLDPEHVVSKLDVQLRTPTPVEEETGPCTPWVSKTPKTVFEAGSQSEYLAKRIRRHHSSSPESVLEALKSLSKGTKAVMHEVSLLRVKVQDLERANEILSRRRRAKEPEYRK</sequence>
<dbReference type="GO" id="GO:0003677">
    <property type="term" value="F:DNA binding"/>
    <property type="evidence" value="ECO:0007669"/>
    <property type="project" value="UniProtKB-KW"/>
</dbReference>
<feature type="compositionally biased region" description="Low complexity" evidence="2">
    <location>
        <begin position="108"/>
        <end position="125"/>
    </location>
</feature>
<dbReference type="PROSITE" id="PS51253">
    <property type="entry name" value="HTH_CENPB"/>
    <property type="match status" value="1"/>
</dbReference>
<evidence type="ECO:0000256" key="1">
    <source>
        <dbReference type="ARBA" id="ARBA00023125"/>
    </source>
</evidence>
<feature type="compositionally biased region" description="Acidic residues" evidence="2">
    <location>
        <begin position="71"/>
        <end position="84"/>
    </location>
</feature>
<dbReference type="EMBL" id="JAAOAN010000147">
    <property type="protein sequence ID" value="KAF5719507.1"/>
    <property type="molecule type" value="Genomic_DNA"/>
</dbReference>
<evidence type="ECO:0000256" key="2">
    <source>
        <dbReference type="SAM" id="MobiDB-lite"/>
    </source>
</evidence>
<dbReference type="InterPro" id="IPR046797">
    <property type="entry name" value="PDDEXK_12"/>
</dbReference>
<protein>
    <recommendedName>
        <fullName evidence="3">HTH CENPB-type domain-containing protein</fullName>
    </recommendedName>
</protein>
<dbReference type="Pfam" id="PF20516">
    <property type="entry name" value="PDDEXK_12"/>
    <property type="match status" value="1"/>
</dbReference>
<feature type="domain" description="HTH CENPB-type" evidence="3">
    <location>
        <begin position="452"/>
        <end position="521"/>
    </location>
</feature>
<gene>
    <name evidence="4" type="ORF">FMUND_4655</name>
</gene>
<feature type="region of interest" description="Disordered" evidence="2">
    <location>
        <begin position="12"/>
        <end position="130"/>
    </location>
</feature>
<dbReference type="SMART" id="SM00674">
    <property type="entry name" value="CENPB"/>
    <property type="match status" value="1"/>
</dbReference>
<dbReference type="AlphaFoldDB" id="A0A8H5YY68"/>
<dbReference type="PANTHER" id="PTHR19303:SF62">
    <property type="entry name" value="HTH CENPB-TYPE DOMAIN-CONTAINING PROTEIN-RELATED"/>
    <property type="match status" value="1"/>
</dbReference>
<dbReference type="InterPro" id="IPR004875">
    <property type="entry name" value="DDE_SF_endonuclease_dom"/>
</dbReference>
<dbReference type="PANTHER" id="PTHR19303">
    <property type="entry name" value="TRANSPOSON"/>
    <property type="match status" value="1"/>
</dbReference>
<dbReference type="InterPro" id="IPR006600">
    <property type="entry name" value="HTH_CenpB_DNA-bd_dom"/>
</dbReference>
<dbReference type="Pfam" id="PF03184">
    <property type="entry name" value="DDE_1"/>
    <property type="match status" value="1"/>
</dbReference>
<dbReference type="InterPro" id="IPR050863">
    <property type="entry name" value="CenT-Element_Derived"/>
</dbReference>
<comment type="caution">
    <text evidence="4">The sequence shown here is derived from an EMBL/GenBank/DDBJ whole genome shotgun (WGS) entry which is preliminary data.</text>
</comment>
<dbReference type="OrthoDB" id="4161186at2759"/>
<dbReference type="Pfam" id="PF03221">
    <property type="entry name" value="HTH_Tnp_Tc5"/>
    <property type="match status" value="1"/>
</dbReference>
<name>A0A8H5YY68_9HYPO</name>
<dbReference type="GO" id="GO:0005634">
    <property type="term" value="C:nucleus"/>
    <property type="evidence" value="ECO:0007669"/>
    <property type="project" value="TreeGrafter"/>
</dbReference>
<keyword evidence="5" id="KW-1185">Reference proteome</keyword>